<proteinExistence type="predicted"/>
<sequence length="387" mass="40421">MDGDLVGRLGAALGCGETAALPLGPGHHRLVVPDGSAGRFAVDVLGDGGTAHRVVHLLPGGGLNVAANYGTAQGRSLARFLADHGYLVIGTTPREDALAADRIGPQCAGWGLDGHRADLERVVAAVRAVTGLPYELLGHSAGAALALATAAARNSDRALRRVLVLDTTGPYDPGTEPELVARAGALTDLFQRQLAAGVLTVDPGLKGLFARAAAAPDAPSGLPRPQSAPGAGQFSNLGLLHYALTHTRELPGPANWIHHRGHSGGSYAFGATPEEDRFALTHTPLAVWQEAVARLGSGLQPTALLRDLAAVWAGRTDVHRIDWAAIRADVVWVNAEFGRGDHDLGARLVRRGGARVDYRVVPGYGHGDVAWSATAERDVWEPLLPRP</sequence>
<reference evidence="1" key="2">
    <citation type="submission" date="2020-09" db="EMBL/GenBank/DDBJ databases">
        <authorList>
            <person name="Sun Q."/>
            <person name="Ohkuma M."/>
        </authorList>
    </citation>
    <scope>NUCLEOTIDE SEQUENCE</scope>
    <source>
        <strain evidence="1">JCM 4434</strain>
    </source>
</reference>
<dbReference type="SUPFAM" id="SSF53474">
    <property type="entry name" value="alpha/beta-Hydrolases"/>
    <property type="match status" value="1"/>
</dbReference>
<evidence type="ECO:0000313" key="1">
    <source>
        <dbReference type="EMBL" id="GGU88061.1"/>
    </source>
</evidence>
<dbReference type="AlphaFoldDB" id="A0A8H9HT21"/>
<dbReference type="EMBL" id="BMUB01000011">
    <property type="protein sequence ID" value="GGU88061.1"/>
    <property type="molecule type" value="Genomic_DNA"/>
</dbReference>
<dbReference type="GeneID" id="97487602"/>
<dbReference type="Gene3D" id="3.40.50.1820">
    <property type="entry name" value="alpha/beta hydrolase"/>
    <property type="match status" value="1"/>
</dbReference>
<comment type="caution">
    <text evidence="1">The sequence shown here is derived from an EMBL/GenBank/DDBJ whole genome shotgun (WGS) entry which is preliminary data.</text>
</comment>
<dbReference type="RefSeq" id="WP_043480303.1">
    <property type="nucleotide sequence ID" value="NZ_BMUB01000011.1"/>
</dbReference>
<dbReference type="Proteomes" id="UP000610124">
    <property type="component" value="Unassembled WGS sequence"/>
</dbReference>
<organism evidence="1 2">
    <name type="scientific">Kitasatospora aureofaciens</name>
    <name type="common">Streptomyces aureofaciens</name>
    <dbReference type="NCBI Taxonomy" id="1894"/>
    <lineage>
        <taxon>Bacteria</taxon>
        <taxon>Bacillati</taxon>
        <taxon>Actinomycetota</taxon>
        <taxon>Actinomycetes</taxon>
        <taxon>Kitasatosporales</taxon>
        <taxon>Streptomycetaceae</taxon>
        <taxon>Kitasatospora</taxon>
    </lineage>
</organism>
<evidence type="ECO:0008006" key="3">
    <source>
        <dbReference type="Google" id="ProtNLM"/>
    </source>
</evidence>
<protein>
    <recommendedName>
        <fullName evidence="3">Alpha/beta hydrolase</fullName>
    </recommendedName>
</protein>
<dbReference type="InterPro" id="IPR029058">
    <property type="entry name" value="AB_hydrolase_fold"/>
</dbReference>
<gene>
    <name evidence="1" type="ORF">GCM10010502_45840</name>
</gene>
<evidence type="ECO:0000313" key="2">
    <source>
        <dbReference type="Proteomes" id="UP000610124"/>
    </source>
</evidence>
<name>A0A8H9HT21_KITAU</name>
<accession>A0A8H9HT21</accession>
<reference evidence="1" key="1">
    <citation type="journal article" date="2014" name="Int. J. Syst. Evol. Microbiol.">
        <title>Complete genome sequence of Corynebacterium casei LMG S-19264T (=DSM 44701T), isolated from a smear-ripened cheese.</title>
        <authorList>
            <consortium name="US DOE Joint Genome Institute (JGI-PGF)"/>
            <person name="Walter F."/>
            <person name="Albersmeier A."/>
            <person name="Kalinowski J."/>
            <person name="Ruckert C."/>
        </authorList>
    </citation>
    <scope>NUCLEOTIDE SEQUENCE</scope>
    <source>
        <strain evidence="1">JCM 4434</strain>
    </source>
</reference>